<dbReference type="GO" id="GO:0008270">
    <property type="term" value="F:zinc ion binding"/>
    <property type="evidence" value="ECO:0007669"/>
    <property type="project" value="TreeGrafter"/>
</dbReference>
<reference evidence="7 8" key="1">
    <citation type="submission" date="2019-03" db="EMBL/GenBank/DDBJ databases">
        <title>Draft genome sequences of novel Actinobacteria.</title>
        <authorList>
            <person name="Sahin N."/>
            <person name="Ay H."/>
            <person name="Saygin H."/>
        </authorList>
    </citation>
    <scope>NUCLEOTIDE SEQUENCE [LARGE SCALE GENOMIC DNA]</scope>
    <source>
        <strain evidence="7 8">7K502</strain>
    </source>
</reference>
<dbReference type="InterPro" id="IPR051929">
    <property type="entry name" value="VirAsm_ModProt"/>
</dbReference>
<dbReference type="AlphaFoldDB" id="A0A4R4XVZ2"/>
<name>A0A4R4XVZ2_9PSEU</name>
<dbReference type="Gene3D" id="3.40.140.10">
    <property type="entry name" value="Cytidine Deaminase, domain 2"/>
    <property type="match status" value="1"/>
</dbReference>
<dbReference type="Proteomes" id="UP000294947">
    <property type="component" value="Unassembled WGS sequence"/>
</dbReference>
<sequence length="156" mass="17467">MRGKSMFHLRADLVESIVAHARRDYPRKVCGQLLGLEGASPERYVPMANADDPAVQAYSWRFDPTEQLEVHRQALARGEVSLAAVHSHSRVPLRPMTDSGLPEAYPSPKDIEFMTLQPDIHFVIVALKGRDDTEPEVRSFCLTEAGEVAEDTLRVE</sequence>
<dbReference type="InterPro" id="IPR000555">
    <property type="entry name" value="JAMM/MPN+_dom"/>
</dbReference>
<evidence type="ECO:0000313" key="8">
    <source>
        <dbReference type="Proteomes" id="UP000294947"/>
    </source>
</evidence>
<keyword evidence="3" id="KW-0378">Hydrolase</keyword>
<dbReference type="InterPro" id="IPR028090">
    <property type="entry name" value="JAB_dom_prok"/>
</dbReference>
<dbReference type="PANTHER" id="PTHR34858:SF1">
    <property type="entry name" value="CYSO-CYSTEINE PEPTIDASE"/>
    <property type="match status" value="1"/>
</dbReference>
<dbReference type="GO" id="GO:0006508">
    <property type="term" value="P:proteolysis"/>
    <property type="evidence" value="ECO:0007669"/>
    <property type="project" value="UniProtKB-KW"/>
</dbReference>
<evidence type="ECO:0000256" key="3">
    <source>
        <dbReference type="ARBA" id="ARBA00022801"/>
    </source>
</evidence>
<dbReference type="OrthoDB" id="3196553at2"/>
<feature type="domain" description="JAB1/MPN/MOV34 metalloenzyme" evidence="6">
    <location>
        <begin position="6"/>
        <end position="145"/>
    </location>
</feature>
<dbReference type="GO" id="GO:0008235">
    <property type="term" value="F:metalloexopeptidase activity"/>
    <property type="evidence" value="ECO:0007669"/>
    <property type="project" value="TreeGrafter"/>
</dbReference>
<organism evidence="7 8">
    <name type="scientific">Saccharopolyspora elongata</name>
    <dbReference type="NCBI Taxonomy" id="2530387"/>
    <lineage>
        <taxon>Bacteria</taxon>
        <taxon>Bacillati</taxon>
        <taxon>Actinomycetota</taxon>
        <taxon>Actinomycetes</taxon>
        <taxon>Pseudonocardiales</taxon>
        <taxon>Pseudonocardiaceae</taxon>
        <taxon>Saccharopolyspora</taxon>
    </lineage>
</organism>
<evidence type="ECO:0000256" key="4">
    <source>
        <dbReference type="ARBA" id="ARBA00022833"/>
    </source>
</evidence>
<proteinExistence type="predicted"/>
<dbReference type="SUPFAM" id="SSF102712">
    <property type="entry name" value="JAB1/MPN domain"/>
    <property type="match status" value="1"/>
</dbReference>
<dbReference type="CDD" id="cd08070">
    <property type="entry name" value="MPN_like"/>
    <property type="match status" value="1"/>
</dbReference>
<dbReference type="Pfam" id="PF14464">
    <property type="entry name" value="Prok-JAB"/>
    <property type="match status" value="1"/>
</dbReference>
<accession>A0A4R4XVZ2</accession>
<keyword evidence="2" id="KW-0479">Metal-binding</keyword>
<keyword evidence="5" id="KW-0482">Metalloprotease</keyword>
<evidence type="ECO:0000256" key="2">
    <source>
        <dbReference type="ARBA" id="ARBA00022723"/>
    </source>
</evidence>
<gene>
    <name evidence="7" type="ORF">E1288_42950</name>
</gene>
<keyword evidence="8" id="KW-1185">Reference proteome</keyword>
<evidence type="ECO:0000313" key="7">
    <source>
        <dbReference type="EMBL" id="TDD35593.1"/>
    </source>
</evidence>
<dbReference type="PANTHER" id="PTHR34858">
    <property type="entry name" value="CYSO-CYSTEINE PEPTIDASE"/>
    <property type="match status" value="1"/>
</dbReference>
<evidence type="ECO:0000256" key="1">
    <source>
        <dbReference type="ARBA" id="ARBA00022670"/>
    </source>
</evidence>
<dbReference type="EMBL" id="SMKW01000121">
    <property type="protein sequence ID" value="TDD35593.1"/>
    <property type="molecule type" value="Genomic_DNA"/>
</dbReference>
<protein>
    <submittedName>
        <fullName evidence="7">M67 family peptidase</fullName>
    </submittedName>
</protein>
<dbReference type="SMART" id="SM00232">
    <property type="entry name" value="JAB_MPN"/>
    <property type="match status" value="1"/>
</dbReference>
<comment type="caution">
    <text evidence="7">The sequence shown here is derived from an EMBL/GenBank/DDBJ whole genome shotgun (WGS) entry which is preliminary data.</text>
</comment>
<keyword evidence="4" id="KW-0862">Zinc</keyword>
<evidence type="ECO:0000259" key="6">
    <source>
        <dbReference type="SMART" id="SM00232"/>
    </source>
</evidence>
<keyword evidence="1" id="KW-0645">Protease</keyword>
<evidence type="ECO:0000256" key="5">
    <source>
        <dbReference type="ARBA" id="ARBA00023049"/>
    </source>
</evidence>